<dbReference type="OrthoDB" id="48317at2759"/>
<comment type="similarity">
    <text evidence="1">Belongs to the zinc-containing alcohol dehydrogenase family.</text>
</comment>
<dbReference type="Gene3D" id="3.90.180.10">
    <property type="entry name" value="Medium-chain alcohol dehydrogenases, catalytic domain"/>
    <property type="match status" value="1"/>
</dbReference>
<dbReference type="SUPFAM" id="SSF51735">
    <property type="entry name" value="NAD(P)-binding Rossmann-fold domains"/>
    <property type="match status" value="1"/>
</dbReference>
<dbReference type="SMART" id="SM00829">
    <property type="entry name" value="PKS_ER"/>
    <property type="match status" value="1"/>
</dbReference>
<evidence type="ECO:0000256" key="3">
    <source>
        <dbReference type="ARBA" id="ARBA00023002"/>
    </source>
</evidence>
<evidence type="ECO:0000313" key="6">
    <source>
        <dbReference type="Proteomes" id="UP000250140"/>
    </source>
</evidence>
<comment type="subunit">
    <text evidence="2">Monomer.</text>
</comment>
<dbReference type="InterPro" id="IPR036291">
    <property type="entry name" value="NAD(P)-bd_dom_sf"/>
</dbReference>
<sequence>MTNQAAWITEPKARPLKVDSAADPKAGPGEVVIKNAAVSINPVDWKIQDYGITTYQHDPCFPRLSANMTRGIFLQKYPNILGTDVAGEVVEIGEGVKDLKKGQRVIGHCVGLGTNDPKHGGFQLYTVCKDIIVSPIPDSLSFEQAVVLPLAISTAATGLFKKDRLALPYPTNASKPTGKSVLVWGGSSSVGSSAIQLAAAAGVTVVTVASSHNLEYVKSLGAEHAFDYKSPSVVDDIVSAVKGTGFTGVFDAISTAESTKIWAQVFQKLGGGGKYATTLPDPQGIPKDVTGGSVFALTVVDQDKDIGEAVWKKFVPEALANGKLQAKPDPQVITGGLSKIQEGFDRLKQGVSAGKVVIKL</sequence>
<dbReference type="InterPro" id="IPR013154">
    <property type="entry name" value="ADH-like_N"/>
</dbReference>
<keyword evidence="3" id="KW-0560">Oxidoreductase</keyword>
<organism evidence="5 6">
    <name type="scientific">Glonium stellatum</name>
    <dbReference type="NCBI Taxonomy" id="574774"/>
    <lineage>
        <taxon>Eukaryota</taxon>
        <taxon>Fungi</taxon>
        <taxon>Dikarya</taxon>
        <taxon>Ascomycota</taxon>
        <taxon>Pezizomycotina</taxon>
        <taxon>Dothideomycetes</taxon>
        <taxon>Pleosporomycetidae</taxon>
        <taxon>Gloniales</taxon>
        <taxon>Gloniaceae</taxon>
        <taxon>Glonium</taxon>
    </lineage>
</organism>
<dbReference type="Proteomes" id="UP000250140">
    <property type="component" value="Unassembled WGS sequence"/>
</dbReference>
<dbReference type="Gene3D" id="3.40.50.720">
    <property type="entry name" value="NAD(P)-binding Rossmann-like Domain"/>
    <property type="match status" value="1"/>
</dbReference>
<evidence type="ECO:0000259" key="4">
    <source>
        <dbReference type="SMART" id="SM00829"/>
    </source>
</evidence>
<dbReference type="CDD" id="cd08249">
    <property type="entry name" value="enoyl_reductase_like"/>
    <property type="match status" value="1"/>
</dbReference>
<evidence type="ECO:0000313" key="5">
    <source>
        <dbReference type="EMBL" id="OCL04799.1"/>
    </source>
</evidence>
<keyword evidence="6" id="KW-1185">Reference proteome</keyword>
<name>A0A8E2JPH9_9PEZI</name>
<proteinExistence type="inferred from homology"/>
<dbReference type="InterPro" id="IPR047122">
    <property type="entry name" value="Trans-enoyl_RdTase-like"/>
</dbReference>
<gene>
    <name evidence="5" type="ORF">AOQ84DRAFT_391300</name>
</gene>
<dbReference type="Pfam" id="PF08240">
    <property type="entry name" value="ADH_N"/>
    <property type="match status" value="1"/>
</dbReference>
<dbReference type="InterPro" id="IPR013149">
    <property type="entry name" value="ADH-like_C"/>
</dbReference>
<dbReference type="AlphaFoldDB" id="A0A8E2JPH9"/>
<dbReference type="EMBL" id="KV750431">
    <property type="protein sequence ID" value="OCL04799.1"/>
    <property type="molecule type" value="Genomic_DNA"/>
</dbReference>
<dbReference type="GO" id="GO:0016651">
    <property type="term" value="F:oxidoreductase activity, acting on NAD(P)H"/>
    <property type="evidence" value="ECO:0007669"/>
    <property type="project" value="InterPro"/>
</dbReference>
<dbReference type="PANTHER" id="PTHR45348:SF2">
    <property type="entry name" value="ZINC-TYPE ALCOHOL DEHYDROGENASE-LIKE PROTEIN C2E1P3.01"/>
    <property type="match status" value="1"/>
</dbReference>
<evidence type="ECO:0000256" key="1">
    <source>
        <dbReference type="ARBA" id="ARBA00008072"/>
    </source>
</evidence>
<evidence type="ECO:0000256" key="2">
    <source>
        <dbReference type="ARBA" id="ARBA00011245"/>
    </source>
</evidence>
<reference evidence="5 6" key="1">
    <citation type="journal article" date="2016" name="Nat. Commun.">
        <title>Ectomycorrhizal ecology is imprinted in the genome of the dominant symbiotic fungus Cenococcum geophilum.</title>
        <authorList>
            <consortium name="DOE Joint Genome Institute"/>
            <person name="Peter M."/>
            <person name="Kohler A."/>
            <person name="Ohm R.A."/>
            <person name="Kuo A."/>
            <person name="Krutzmann J."/>
            <person name="Morin E."/>
            <person name="Arend M."/>
            <person name="Barry K.W."/>
            <person name="Binder M."/>
            <person name="Choi C."/>
            <person name="Clum A."/>
            <person name="Copeland A."/>
            <person name="Grisel N."/>
            <person name="Haridas S."/>
            <person name="Kipfer T."/>
            <person name="LaButti K."/>
            <person name="Lindquist E."/>
            <person name="Lipzen A."/>
            <person name="Maire R."/>
            <person name="Meier B."/>
            <person name="Mihaltcheva S."/>
            <person name="Molinier V."/>
            <person name="Murat C."/>
            <person name="Poggeler S."/>
            <person name="Quandt C.A."/>
            <person name="Sperisen C."/>
            <person name="Tritt A."/>
            <person name="Tisserant E."/>
            <person name="Crous P.W."/>
            <person name="Henrissat B."/>
            <person name="Nehls U."/>
            <person name="Egli S."/>
            <person name="Spatafora J.W."/>
            <person name="Grigoriev I.V."/>
            <person name="Martin F.M."/>
        </authorList>
    </citation>
    <scope>NUCLEOTIDE SEQUENCE [LARGE SCALE GENOMIC DNA]</scope>
    <source>
        <strain evidence="5 6">CBS 207.34</strain>
    </source>
</reference>
<dbReference type="Pfam" id="PF00107">
    <property type="entry name" value="ADH_zinc_N"/>
    <property type="match status" value="1"/>
</dbReference>
<feature type="domain" description="Enoyl reductase (ER)" evidence="4">
    <location>
        <begin position="13"/>
        <end position="358"/>
    </location>
</feature>
<dbReference type="PANTHER" id="PTHR45348">
    <property type="entry name" value="HYPOTHETICAL OXIDOREDUCTASE (EUROFUNG)"/>
    <property type="match status" value="1"/>
</dbReference>
<protein>
    <submittedName>
        <fullName evidence="5">Zinc-binding oxidoreductase CipB</fullName>
    </submittedName>
</protein>
<accession>A0A8E2JPH9</accession>
<dbReference type="InterPro" id="IPR020843">
    <property type="entry name" value="ER"/>
</dbReference>
<dbReference type="InterPro" id="IPR011032">
    <property type="entry name" value="GroES-like_sf"/>
</dbReference>
<dbReference type="SUPFAM" id="SSF50129">
    <property type="entry name" value="GroES-like"/>
    <property type="match status" value="1"/>
</dbReference>